<evidence type="ECO:0000256" key="2">
    <source>
        <dbReference type="ARBA" id="ARBA00022691"/>
    </source>
</evidence>
<evidence type="ECO:0000256" key="3">
    <source>
        <dbReference type="ARBA" id="ARBA00022723"/>
    </source>
</evidence>
<dbReference type="NCBIfam" id="TIGR03942">
    <property type="entry name" value="sulfatase_rSAM"/>
    <property type="match status" value="1"/>
</dbReference>
<keyword evidence="9" id="KW-1185">Reference proteome</keyword>
<comment type="cofactor">
    <cofactor evidence="1">
        <name>[4Fe-4S] cluster</name>
        <dbReference type="ChEBI" id="CHEBI:49883"/>
    </cofactor>
</comment>
<proteinExistence type="inferred from homology"/>
<dbReference type="SFLD" id="SFLDF00285">
    <property type="entry name" value="anaerobic_Ser-type_sulfatase-m"/>
    <property type="match status" value="1"/>
</dbReference>
<dbReference type="SFLD" id="SFLDG01072">
    <property type="entry name" value="dehydrogenase_like"/>
    <property type="match status" value="1"/>
</dbReference>
<organism evidence="8 9">
    <name type="scientific">Acetobacterium malicum</name>
    <dbReference type="NCBI Taxonomy" id="52692"/>
    <lineage>
        <taxon>Bacteria</taxon>
        <taxon>Bacillati</taxon>
        <taxon>Bacillota</taxon>
        <taxon>Clostridia</taxon>
        <taxon>Eubacteriales</taxon>
        <taxon>Eubacteriaceae</taxon>
        <taxon>Acetobacterium</taxon>
    </lineage>
</organism>
<evidence type="ECO:0000256" key="1">
    <source>
        <dbReference type="ARBA" id="ARBA00001966"/>
    </source>
</evidence>
<dbReference type="SFLD" id="SFLDG01067">
    <property type="entry name" value="SPASM/twitch_domain_containing"/>
    <property type="match status" value="1"/>
</dbReference>
<dbReference type="PANTHER" id="PTHR43273">
    <property type="entry name" value="ANAEROBIC SULFATASE-MATURATING ENZYME HOMOLOG ASLB-RELATED"/>
    <property type="match status" value="1"/>
</dbReference>
<dbReference type="SFLD" id="SFLDS00029">
    <property type="entry name" value="Radical_SAM"/>
    <property type="match status" value="1"/>
</dbReference>
<reference evidence="8 9" key="1">
    <citation type="journal article" date="2020" name="mSystems">
        <title>Defining Genomic and Predicted Metabolic Features of the Acetobacterium Genus.</title>
        <authorList>
            <person name="Ross D.E."/>
            <person name="Marshall C.W."/>
            <person name="Gulliver D."/>
            <person name="May H.D."/>
            <person name="Norman R.S."/>
        </authorList>
    </citation>
    <scope>NUCLEOTIDE SEQUENCE [LARGE SCALE GENOMIC DNA]</scope>
    <source>
        <strain evidence="8 9">DSM 4132</strain>
    </source>
</reference>
<dbReference type="InterPro" id="IPR034491">
    <property type="entry name" value="Anaerob_Ser_sulfatase-maturase"/>
</dbReference>
<keyword evidence="5" id="KW-0411">Iron-sulfur</keyword>
<comment type="caution">
    <text evidence="8">The sequence shown here is derived from an EMBL/GenBank/DDBJ whole genome shotgun (WGS) entry which is preliminary data.</text>
</comment>
<dbReference type="PROSITE" id="PS51918">
    <property type="entry name" value="RADICAL_SAM"/>
    <property type="match status" value="1"/>
</dbReference>
<sequence>MMETIYPQDSRTYAIMAKAIGAACNLHCRYCYYLEKQALIVHHAKLMSDTVLEAYIRQNLAIHGQNAVVEFAWHGGEPTIAPQDFYKRALTYQHRYGSGRKIRNTLQTNATLLDDAWCEFFAAHNFLLGISIDGNAGLHDIYRQDRHGGTFAQTMNGIKLLQKHGVSYNTLTTVNAINSQHPEGVYLFLRELTDYMQFLPVVECLPASYEAASGQHFAMPAGLHSPAMKHPLADFSVTADDYGSFLCTVFDLWKHHDLGKKHVQIIESTLANLNNHPAGVCVNEALCGHAGVLEINGDLFSCDRYAFEAYKLGNILETPLAELMEKNRQFGMHKTMGLPDECLDCNHLRLCFGGCPKDRLLLSKDGQNGKNYLCEGYRQFFEHVKKALR</sequence>
<dbReference type="Proteomes" id="UP000622405">
    <property type="component" value="Unassembled WGS sequence"/>
</dbReference>
<evidence type="ECO:0000259" key="7">
    <source>
        <dbReference type="PROSITE" id="PS51918"/>
    </source>
</evidence>
<dbReference type="InterPro" id="IPR023885">
    <property type="entry name" value="4Fe4S-binding_SPASM_dom"/>
</dbReference>
<dbReference type="RefSeq" id="WP_186893059.1">
    <property type="nucleotide sequence ID" value="NZ_WJBE01000001.1"/>
</dbReference>
<keyword evidence="4" id="KW-0408">Iron</keyword>
<dbReference type="NCBIfam" id="TIGR04085">
    <property type="entry name" value="rSAM_more_4Fe4S"/>
    <property type="match status" value="1"/>
</dbReference>
<dbReference type="InterPro" id="IPR023867">
    <property type="entry name" value="Sulphatase_maturase_rSAM"/>
</dbReference>
<evidence type="ECO:0000256" key="6">
    <source>
        <dbReference type="ARBA" id="ARBA00023601"/>
    </source>
</evidence>
<dbReference type="SFLD" id="SFLDG01386">
    <property type="entry name" value="main_SPASM_domain-containing"/>
    <property type="match status" value="1"/>
</dbReference>
<keyword evidence="2" id="KW-0949">S-adenosyl-L-methionine</keyword>
<dbReference type="Pfam" id="PF13186">
    <property type="entry name" value="SPASM"/>
    <property type="match status" value="1"/>
</dbReference>
<evidence type="ECO:0000256" key="5">
    <source>
        <dbReference type="ARBA" id="ARBA00023014"/>
    </source>
</evidence>
<dbReference type="Pfam" id="PF04055">
    <property type="entry name" value="Radical_SAM"/>
    <property type="match status" value="1"/>
</dbReference>
<gene>
    <name evidence="8" type="ORF">GH811_02070</name>
</gene>
<evidence type="ECO:0000313" key="8">
    <source>
        <dbReference type="EMBL" id="MBC3898403.1"/>
    </source>
</evidence>
<evidence type="ECO:0000256" key="4">
    <source>
        <dbReference type="ARBA" id="ARBA00023004"/>
    </source>
</evidence>
<dbReference type="CDD" id="cd01335">
    <property type="entry name" value="Radical_SAM"/>
    <property type="match status" value="1"/>
</dbReference>
<dbReference type="EMBL" id="WJBE01000001">
    <property type="protein sequence ID" value="MBC3898403.1"/>
    <property type="molecule type" value="Genomic_DNA"/>
</dbReference>
<dbReference type="Gene3D" id="3.20.20.70">
    <property type="entry name" value="Aldolase class I"/>
    <property type="match status" value="1"/>
</dbReference>
<comment type="similarity">
    <text evidence="6">Belongs to the radical SAM superfamily. Anaerobic sulfatase-maturating enzyme family.</text>
</comment>
<dbReference type="PANTHER" id="PTHR43273:SF3">
    <property type="entry name" value="ANAEROBIC SULFATASE-MATURATING ENZYME HOMOLOG ASLB-RELATED"/>
    <property type="match status" value="1"/>
</dbReference>
<keyword evidence="3" id="KW-0479">Metal-binding</keyword>
<dbReference type="InterPro" id="IPR058240">
    <property type="entry name" value="rSAM_sf"/>
</dbReference>
<dbReference type="InterPro" id="IPR007197">
    <property type="entry name" value="rSAM"/>
</dbReference>
<feature type="domain" description="Radical SAM core" evidence="7">
    <location>
        <begin position="8"/>
        <end position="255"/>
    </location>
</feature>
<accession>A0ABR6YTA7</accession>
<protein>
    <submittedName>
        <fullName evidence="8">Anaerobic sulfatase maturase</fullName>
    </submittedName>
</protein>
<name>A0ABR6YTA7_9FIRM</name>
<evidence type="ECO:0000313" key="9">
    <source>
        <dbReference type="Proteomes" id="UP000622405"/>
    </source>
</evidence>
<dbReference type="SUPFAM" id="SSF102114">
    <property type="entry name" value="Radical SAM enzymes"/>
    <property type="match status" value="1"/>
</dbReference>
<dbReference type="InterPro" id="IPR013785">
    <property type="entry name" value="Aldolase_TIM"/>
</dbReference>